<name>A0A512DMR4_9PROT</name>
<dbReference type="Proteomes" id="UP000321523">
    <property type="component" value="Unassembled WGS sequence"/>
</dbReference>
<evidence type="ECO:0008006" key="3">
    <source>
        <dbReference type="Google" id="ProtNLM"/>
    </source>
</evidence>
<keyword evidence="2" id="KW-1185">Reference proteome</keyword>
<gene>
    <name evidence="1" type="ORF">SAE02_19220</name>
</gene>
<comment type="caution">
    <text evidence="1">The sequence shown here is derived from an EMBL/GenBank/DDBJ whole genome shotgun (WGS) entry which is preliminary data.</text>
</comment>
<protein>
    <recommendedName>
        <fullName evidence="3">Phage tail assembly protein</fullName>
    </recommendedName>
</protein>
<reference evidence="1 2" key="1">
    <citation type="submission" date="2019-07" db="EMBL/GenBank/DDBJ databases">
        <title>Whole genome shotgun sequence of Skermanella aerolata NBRC 106429.</title>
        <authorList>
            <person name="Hosoyama A."/>
            <person name="Uohara A."/>
            <person name="Ohji S."/>
            <person name="Ichikawa N."/>
        </authorList>
    </citation>
    <scope>NUCLEOTIDE SEQUENCE [LARGE SCALE GENOMIC DNA]</scope>
    <source>
        <strain evidence="1 2">NBRC 106429</strain>
    </source>
</reference>
<sequence length="120" mass="13368">MISTEFDFVLPRGYVDEEGTIHSEGKMRLASAADEILPSKDPRVQANVDYLVIIIMSRVVTRLGTVPFINTKVIEGLFSTDLAYLQALYDRINGYSGQQKKVICPHCKTGFDAEIGPDEE</sequence>
<proteinExistence type="predicted"/>
<evidence type="ECO:0000313" key="1">
    <source>
        <dbReference type="EMBL" id="GEO37774.1"/>
    </source>
</evidence>
<accession>A0A512DMR4</accession>
<dbReference type="AlphaFoldDB" id="A0A512DMR4"/>
<dbReference type="EMBL" id="BJYZ01000007">
    <property type="protein sequence ID" value="GEO37774.1"/>
    <property type="molecule type" value="Genomic_DNA"/>
</dbReference>
<dbReference type="OrthoDB" id="283948at2"/>
<evidence type="ECO:0000313" key="2">
    <source>
        <dbReference type="Proteomes" id="UP000321523"/>
    </source>
</evidence>
<dbReference type="RefSeq" id="WP_044426677.1">
    <property type="nucleotide sequence ID" value="NZ_BJYZ01000007.1"/>
</dbReference>
<organism evidence="1 2">
    <name type="scientific">Skermanella aerolata</name>
    <dbReference type="NCBI Taxonomy" id="393310"/>
    <lineage>
        <taxon>Bacteria</taxon>
        <taxon>Pseudomonadati</taxon>
        <taxon>Pseudomonadota</taxon>
        <taxon>Alphaproteobacteria</taxon>
        <taxon>Rhodospirillales</taxon>
        <taxon>Azospirillaceae</taxon>
        <taxon>Skermanella</taxon>
    </lineage>
</organism>